<name>B6QFG9_TALMQ</name>
<dbReference type="VEuPathDB" id="FungiDB:PMAA_082100"/>
<sequence>MTAFKGANDPRTDPLAQAAEIESNINDRAGIRAYAEEIYKGLDTYDTFLDNID</sequence>
<keyword evidence="2" id="KW-1185">Reference proteome</keyword>
<dbReference type="EMBL" id="DS995901">
    <property type="protein sequence ID" value="EEA24204.1"/>
    <property type="molecule type" value="Genomic_DNA"/>
</dbReference>
<dbReference type="AlphaFoldDB" id="B6QFG9"/>
<evidence type="ECO:0000313" key="2">
    <source>
        <dbReference type="Proteomes" id="UP000001294"/>
    </source>
</evidence>
<accession>B6QFG9</accession>
<dbReference type="HOGENOM" id="CLU_3069421_0_0_1"/>
<protein>
    <submittedName>
        <fullName evidence="1">Uncharacterized protein</fullName>
    </submittedName>
</protein>
<organism evidence="1 2">
    <name type="scientific">Talaromyces marneffei (strain ATCC 18224 / CBS 334.59 / QM 7333)</name>
    <name type="common">Penicillium marneffei</name>
    <dbReference type="NCBI Taxonomy" id="441960"/>
    <lineage>
        <taxon>Eukaryota</taxon>
        <taxon>Fungi</taxon>
        <taxon>Dikarya</taxon>
        <taxon>Ascomycota</taxon>
        <taxon>Pezizomycotina</taxon>
        <taxon>Eurotiomycetes</taxon>
        <taxon>Eurotiomycetidae</taxon>
        <taxon>Eurotiales</taxon>
        <taxon>Trichocomaceae</taxon>
        <taxon>Talaromyces</taxon>
        <taxon>Talaromyces sect. Talaromyces</taxon>
    </lineage>
</organism>
<evidence type="ECO:0000313" key="1">
    <source>
        <dbReference type="EMBL" id="EEA24204.1"/>
    </source>
</evidence>
<proteinExistence type="predicted"/>
<gene>
    <name evidence="1" type="ORF">PMAA_082100</name>
</gene>
<reference evidence="2" key="1">
    <citation type="journal article" date="2015" name="Genome Announc.">
        <title>Genome sequence of the AIDS-associated pathogen Penicillium marneffei (ATCC18224) and its near taxonomic relative Talaromyces stipitatus (ATCC10500).</title>
        <authorList>
            <person name="Nierman W.C."/>
            <person name="Fedorova-Abrams N.D."/>
            <person name="Andrianopoulos A."/>
        </authorList>
    </citation>
    <scope>NUCLEOTIDE SEQUENCE [LARGE SCALE GENOMIC DNA]</scope>
    <source>
        <strain evidence="2">ATCC 18224 / CBS 334.59 / QM 7333</strain>
    </source>
</reference>
<dbReference type="Proteomes" id="UP000001294">
    <property type="component" value="Unassembled WGS sequence"/>
</dbReference>